<evidence type="ECO:0000313" key="1">
    <source>
        <dbReference type="EMBL" id="KEQ18119.1"/>
    </source>
</evidence>
<dbReference type="EMBL" id="JOKH01000002">
    <property type="protein sequence ID" value="KEQ18119.1"/>
    <property type="molecule type" value="Genomic_DNA"/>
</dbReference>
<comment type="caution">
    <text evidence="1">The sequence shown here is derived from an EMBL/GenBank/DDBJ whole genome shotgun (WGS) entry which is preliminary data.</text>
</comment>
<accession>A0A081NI46</accession>
<sequence>MRNSNNPMSKQILQNSVLWGMHNNKGQFRMGHEYYGYATVMGFRQRRDWKFYLQQTQIGDRPNQFKITGVKTL</sequence>
<organism evidence="1 2">
    <name type="scientific">Endozoicomonas numazuensis</name>
    <dbReference type="NCBI Taxonomy" id="1137799"/>
    <lineage>
        <taxon>Bacteria</taxon>
        <taxon>Pseudomonadati</taxon>
        <taxon>Pseudomonadota</taxon>
        <taxon>Gammaproteobacteria</taxon>
        <taxon>Oceanospirillales</taxon>
        <taxon>Endozoicomonadaceae</taxon>
        <taxon>Endozoicomonas</taxon>
    </lineage>
</organism>
<dbReference type="STRING" id="1137799.GZ78_11165"/>
<reference evidence="1 2" key="1">
    <citation type="submission" date="2014-06" db="EMBL/GenBank/DDBJ databases">
        <title>Whole Genome Sequences of Three Symbiotic Endozoicomonas Bacteria.</title>
        <authorList>
            <person name="Neave M.J."/>
            <person name="Apprill A."/>
            <person name="Voolstra C.R."/>
        </authorList>
    </citation>
    <scope>NUCLEOTIDE SEQUENCE [LARGE SCALE GENOMIC DNA]</scope>
    <source>
        <strain evidence="1 2">DSM 25634</strain>
    </source>
</reference>
<name>A0A081NI46_9GAMM</name>
<dbReference type="AlphaFoldDB" id="A0A081NI46"/>
<gene>
    <name evidence="1" type="ORF">GZ78_11165</name>
</gene>
<evidence type="ECO:0000313" key="2">
    <source>
        <dbReference type="Proteomes" id="UP000028073"/>
    </source>
</evidence>
<proteinExistence type="predicted"/>
<dbReference type="Proteomes" id="UP000028073">
    <property type="component" value="Unassembled WGS sequence"/>
</dbReference>
<keyword evidence="2" id="KW-1185">Reference proteome</keyword>
<protein>
    <submittedName>
        <fullName evidence="1">Uncharacterized protein</fullName>
    </submittedName>
</protein>